<dbReference type="STRING" id="1855383.SAMN05216548_1343"/>
<proteinExistence type="inferred from homology"/>
<dbReference type="InterPro" id="IPR050490">
    <property type="entry name" value="Bact_solute-bd_prot1"/>
</dbReference>
<dbReference type="PANTHER" id="PTHR43649">
    <property type="entry name" value="ARABINOSE-BINDING PROTEIN-RELATED"/>
    <property type="match status" value="1"/>
</dbReference>
<dbReference type="RefSeq" id="WP_092500053.1">
    <property type="nucleotide sequence ID" value="NZ_FOFG01000034.1"/>
</dbReference>
<evidence type="ECO:0000313" key="6">
    <source>
        <dbReference type="Proteomes" id="UP000199647"/>
    </source>
</evidence>
<evidence type="ECO:0000256" key="4">
    <source>
        <dbReference type="SAM" id="SignalP"/>
    </source>
</evidence>
<gene>
    <name evidence="5" type="ORF">SAMN05216548_1343</name>
</gene>
<evidence type="ECO:0000256" key="3">
    <source>
        <dbReference type="ARBA" id="ARBA00022764"/>
    </source>
</evidence>
<feature type="signal peptide" evidence="4">
    <location>
        <begin position="1"/>
        <end position="21"/>
    </location>
</feature>
<dbReference type="AlphaFoldDB" id="A0A1H9QUK1"/>
<name>A0A1H9QUK1_9HYPH</name>
<dbReference type="CDD" id="cd13585">
    <property type="entry name" value="PBP2_TMBP_like"/>
    <property type="match status" value="1"/>
</dbReference>
<accession>A0A1H9QUK1</accession>
<dbReference type="Proteomes" id="UP000199647">
    <property type="component" value="Unassembled WGS sequence"/>
</dbReference>
<protein>
    <submittedName>
        <fullName evidence="5">Carbohydrate ABC transporter substrate-binding protein, CUT1 family</fullName>
    </submittedName>
</protein>
<keyword evidence="3" id="KW-0574">Periplasm</keyword>
<organism evidence="5 6">
    <name type="scientific">Faunimonas pinastri</name>
    <dbReference type="NCBI Taxonomy" id="1855383"/>
    <lineage>
        <taxon>Bacteria</taxon>
        <taxon>Pseudomonadati</taxon>
        <taxon>Pseudomonadota</taxon>
        <taxon>Alphaproteobacteria</taxon>
        <taxon>Hyphomicrobiales</taxon>
        <taxon>Afifellaceae</taxon>
        <taxon>Faunimonas</taxon>
    </lineage>
</organism>
<evidence type="ECO:0000313" key="5">
    <source>
        <dbReference type="EMBL" id="SER63529.1"/>
    </source>
</evidence>
<keyword evidence="4" id="KW-0732">Signal</keyword>
<comment type="similarity">
    <text evidence="2">Belongs to the bacterial solute-binding protein 1 family.</text>
</comment>
<sequence>MKKMIAAFGAFLLSSASLAHAETTLTWLMWGNTDAETAVWQHLADMVHEKHPDIVVKVQTAAWLDYWTKLPTLAAGNQLPDIVGLQSLRTTELSSILEPLDAYVAKAKFAVVDFQPSIIDGLKTEGALYALPYDLGPWLLFYNKDMFQKKDVPLPKPGWTKAEFLDAAQKLTANGNYGFATTSNEWLPFMLSAGANYIKDDAFDLTNDKLVNAFQAYADLAAKDKIAPQIPASGTASGIVAVGRFTSGSLGMMVDGPWDLVNVKGTAKFNIGFATIPADTAGSVTQVAGSGFAITQTSKHKDDAWIAIQEMTSPEAERYLVSQNRAFPARTAQQGDWYSKTGAGVENAREAMEYSLQHSVPYGVAPNISTFNALCEQYFPLAFSGSQSASDVLSSIQGQL</sequence>
<dbReference type="Pfam" id="PF13416">
    <property type="entry name" value="SBP_bac_8"/>
    <property type="match status" value="1"/>
</dbReference>
<dbReference type="Gene3D" id="3.40.190.10">
    <property type="entry name" value="Periplasmic binding protein-like II"/>
    <property type="match status" value="1"/>
</dbReference>
<dbReference type="EMBL" id="FOFG01000034">
    <property type="protein sequence ID" value="SER63529.1"/>
    <property type="molecule type" value="Genomic_DNA"/>
</dbReference>
<evidence type="ECO:0000256" key="1">
    <source>
        <dbReference type="ARBA" id="ARBA00004418"/>
    </source>
</evidence>
<dbReference type="GO" id="GO:0042597">
    <property type="term" value="C:periplasmic space"/>
    <property type="evidence" value="ECO:0007669"/>
    <property type="project" value="UniProtKB-SubCell"/>
</dbReference>
<comment type="subcellular location">
    <subcellularLocation>
        <location evidence="1">Periplasm</location>
    </subcellularLocation>
</comment>
<evidence type="ECO:0000256" key="2">
    <source>
        <dbReference type="ARBA" id="ARBA00008520"/>
    </source>
</evidence>
<dbReference type="SUPFAM" id="SSF53850">
    <property type="entry name" value="Periplasmic binding protein-like II"/>
    <property type="match status" value="1"/>
</dbReference>
<dbReference type="PANTHER" id="PTHR43649:SF12">
    <property type="entry name" value="DIACETYLCHITOBIOSE BINDING PROTEIN DASA"/>
    <property type="match status" value="1"/>
</dbReference>
<keyword evidence="6" id="KW-1185">Reference proteome</keyword>
<dbReference type="OrthoDB" id="9772007at2"/>
<dbReference type="InterPro" id="IPR006059">
    <property type="entry name" value="SBP"/>
</dbReference>
<feature type="chain" id="PRO_5011611590" evidence="4">
    <location>
        <begin position="22"/>
        <end position="400"/>
    </location>
</feature>
<reference evidence="5 6" key="1">
    <citation type="submission" date="2016-10" db="EMBL/GenBank/DDBJ databases">
        <authorList>
            <person name="de Groot N.N."/>
        </authorList>
    </citation>
    <scope>NUCLEOTIDE SEQUENCE [LARGE SCALE GENOMIC DNA]</scope>
    <source>
        <strain evidence="5 6">A52C2</strain>
    </source>
</reference>